<comment type="caution">
    <text evidence="1">The sequence shown here is derived from an EMBL/GenBank/DDBJ whole genome shotgun (WGS) entry which is preliminary data.</text>
</comment>
<dbReference type="Proteomes" id="UP000298663">
    <property type="component" value="Unassembled WGS sequence"/>
</dbReference>
<sequence length="72" mass="8242">MMIRRRCFSDKFLRGKRRGSVVLELNTEAIDFLHNPRLPLKECHGLLVGDPDDDPFEMGNADNAKALYDHVS</sequence>
<dbReference type="EMBL" id="AZBU02000001">
    <property type="protein sequence ID" value="TMS36926.1"/>
    <property type="molecule type" value="Genomic_DNA"/>
</dbReference>
<evidence type="ECO:0000313" key="2">
    <source>
        <dbReference type="Proteomes" id="UP000298663"/>
    </source>
</evidence>
<proteinExistence type="predicted"/>
<keyword evidence="2" id="KW-1185">Reference proteome</keyword>
<accession>A0A4U8UUD5</accession>
<reference evidence="1 2" key="2">
    <citation type="journal article" date="2019" name="G3 (Bethesda)">
        <title>Hybrid Assembly of the Genome of the Entomopathogenic Nematode Steinernema carpocapsae Identifies the X-Chromosome.</title>
        <authorList>
            <person name="Serra L."/>
            <person name="Macchietto M."/>
            <person name="Macias-Munoz A."/>
            <person name="McGill C.J."/>
            <person name="Rodriguez I.M."/>
            <person name="Rodriguez B."/>
            <person name="Murad R."/>
            <person name="Mortazavi A."/>
        </authorList>
    </citation>
    <scope>NUCLEOTIDE SEQUENCE [LARGE SCALE GENOMIC DNA]</scope>
    <source>
        <strain evidence="1 2">ALL</strain>
    </source>
</reference>
<reference evidence="1 2" key="1">
    <citation type="journal article" date="2015" name="Genome Biol.">
        <title>Comparative genomics of Steinernema reveals deeply conserved gene regulatory networks.</title>
        <authorList>
            <person name="Dillman A.R."/>
            <person name="Macchietto M."/>
            <person name="Porter C.F."/>
            <person name="Rogers A."/>
            <person name="Williams B."/>
            <person name="Antoshechkin I."/>
            <person name="Lee M.M."/>
            <person name="Goodwin Z."/>
            <person name="Lu X."/>
            <person name="Lewis E.E."/>
            <person name="Goodrich-Blair H."/>
            <person name="Stock S.P."/>
            <person name="Adams B.J."/>
            <person name="Sternberg P.W."/>
            <person name="Mortazavi A."/>
        </authorList>
    </citation>
    <scope>NUCLEOTIDE SEQUENCE [LARGE SCALE GENOMIC DNA]</scope>
    <source>
        <strain evidence="1 2">ALL</strain>
    </source>
</reference>
<organism evidence="1 2">
    <name type="scientific">Steinernema carpocapsae</name>
    <name type="common">Entomopathogenic nematode</name>
    <dbReference type="NCBI Taxonomy" id="34508"/>
    <lineage>
        <taxon>Eukaryota</taxon>
        <taxon>Metazoa</taxon>
        <taxon>Ecdysozoa</taxon>
        <taxon>Nematoda</taxon>
        <taxon>Chromadorea</taxon>
        <taxon>Rhabditida</taxon>
        <taxon>Tylenchina</taxon>
        <taxon>Panagrolaimomorpha</taxon>
        <taxon>Strongyloidoidea</taxon>
        <taxon>Steinernematidae</taxon>
        <taxon>Steinernema</taxon>
    </lineage>
</organism>
<protein>
    <submittedName>
        <fullName evidence="1">Uncharacterized protein</fullName>
    </submittedName>
</protein>
<gene>
    <name evidence="1" type="ORF">L596_003981</name>
</gene>
<evidence type="ECO:0000313" key="1">
    <source>
        <dbReference type="EMBL" id="TMS36926.1"/>
    </source>
</evidence>
<name>A0A4U8UUD5_STECR</name>
<dbReference type="AlphaFoldDB" id="A0A4U8UUD5"/>